<feature type="signal peptide" evidence="1">
    <location>
        <begin position="1"/>
        <end position="33"/>
    </location>
</feature>
<dbReference type="eggNOG" id="COG0515">
    <property type="taxonomic scope" value="Bacteria"/>
</dbReference>
<dbReference type="HOGENOM" id="CLU_127004_0_0_7"/>
<organism evidence="2 3">
    <name type="scientific">Solidesulfovibrio carbinoliphilus subsp. oakridgensis</name>
    <dbReference type="NCBI Taxonomy" id="694327"/>
    <lineage>
        <taxon>Bacteria</taxon>
        <taxon>Pseudomonadati</taxon>
        <taxon>Thermodesulfobacteriota</taxon>
        <taxon>Desulfovibrionia</taxon>
        <taxon>Desulfovibrionales</taxon>
        <taxon>Desulfovibrionaceae</taxon>
        <taxon>Solidesulfovibrio</taxon>
    </lineage>
</organism>
<dbReference type="AlphaFoldDB" id="G7QBF8"/>
<name>G7QBF8_9BACT</name>
<evidence type="ECO:0008006" key="4">
    <source>
        <dbReference type="Google" id="ProtNLM"/>
    </source>
</evidence>
<evidence type="ECO:0000256" key="1">
    <source>
        <dbReference type="SAM" id="SignalP"/>
    </source>
</evidence>
<sequence>MRPFARPGSVWPRAAFCLALLACLAACPPAVRAGEPPAMGRYANAKYGYAIDYPKAFSPQGEADAGDGQVFLAPGGAGEMRVYAAYNALETPFRGRYQESLAALGVRPVYTLFREDWFVVSGIVGGKVYYEKTLARGDVFFTVSFTYDPAARALFESVIGRVIKSFAVK</sequence>
<gene>
    <name evidence="2" type="ORF">DFW101_3383</name>
</gene>
<keyword evidence="3" id="KW-1185">Reference proteome</keyword>
<proteinExistence type="predicted"/>
<evidence type="ECO:0000313" key="2">
    <source>
        <dbReference type="EMBL" id="EHJ49381.1"/>
    </source>
</evidence>
<dbReference type="Proteomes" id="UP000004662">
    <property type="component" value="Chromosome"/>
</dbReference>
<dbReference type="OrthoDB" id="996425at2"/>
<keyword evidence="1" id="KW-0732">Signal</keyword>
<dbReference type="EMBL" id="CM001368">
    <property type="protein sequence ID" value="EHJ49381.1"/>
    <property type="molecule type" value="Genomic_DNA"/>
</dbReference>
<reference evidence="3" key="1">
    <citation type="journal article" date="2015" name="Genome Announc.">
        <title>High-Quality Draft Genome Sequence of Desulfovibrio carbinoliphilus FW-101-2B, an Organic Acid-Oxidizing Sulfate-Reducing Bacterium Isolated from Uranium(VI)-Contaminated Groundwater.</title>
        <authorList>
            <person name="Ramsay B.D."/>
            <person name="Hwang C."/>
            <person name="Woo H.L."/>
            <person name="Carroll S.L."/>
            <person name="Lucas S."/>
            <person name="Han J."/>
            <person name="Lapidus A.L."/>
            <person name="Cheng J.F."/>
            <person name="Goodwin L.A."/>
            <person name="Pitluck S."/>
            <person name="Peters L."/>
            <person name="Chertkov O."/>
            <person name="Held B."/>
            <person name="Detter J.C."/>
            <person name="Han C.S."/>
            <person name="Tapia R."/>
            <person name="Land M.L."/>
            <person name="Hauser L.J."/>
            <person name="Kyrpides N.C."/>
            <person name="Ivanova N.N."/>
            <person name="Mikhailova N."/>
            <person name="Pagani I."/>
            <person name="Woyke T."/>
            <person name="Arkin A.P."/>
            <person name="Dehal P."/>
            <person name="Chivian D."/>
            <person name="Criddle C.S."/>
            <person name="Wu W."/>
            <person name="Chakraborty R."/>
            <person name="Hazen T.C."/>
            <person name="Fields M.W."/>
        </authorList>
    </citation>
    <scope>NUCLEOTIDE SEQUENCE [LARGE SCALE GENOMIC DNA]</scope>
    <source>
        <strain evidence="3">FW-101-2B</strain>
    </source>
</reference>
<dbReference type="STRING" id="694327.DFW101_3383"/>
<evidence type="ECO:0000313" key="3">
    <source>
        <dbReference type="Proteomes" id="UP000004662"/>
    </source>
</evidence>
<feature type="chain" id="PRO_5003503349" description="Lipoprotein" evidence="1">
    <location>
        <begin position="34"/>
        <end position="169"/>
    </location>
</feature>
<protein>
    <recommendedName>
        <fullName evidence="4">Lipoprotein</fullName>
    </recommendedName>
</protein>
<accession>G7QBF8</accession>
<dbReference type="RefSeq" id="WP_009182709.1">
    <property type="nucleotide sequence ID" value="NZ_CM001368.1"/>
</dbReference>